<evidence type="ECO:0000313" key="2">
    <source>
        <dbReference type="EMBL" id="KAJ7702746.1"/>
    </source>
</evidence>
<gene>
    <name evidence="2" type="ORF">B0H17DRAFT_1237223</name>
</gene>
<proteinExistence type="predicted"/>
<comment type="caution">
    <text evidence="2">The sequence shown here is derived from an EMBL/GenBank/DDBJ whole genome shotgun (WGS) entry which is preliminary data.</text>
</comment>
<reference evidence="2" key="1">
    <citation type="submission" date="2023-03" db="EMBL/GenBank/DDBJ databases">
        <title>Massive genome expansion in bonnet fungi (Mycena s.s.) driven by repeated elements and novel gene families across ecological guilds.</title>
        <authorList>
            <consortium name="Lawrence Berkeley National Laboratory"/>
            <person name="Harder C.B."/>
            <person name="Miyauchi S."/>
            <person name="Viragh M."/>
            <person name="Kuo A."/>
            <person name="Thoen E."/>
            <person name="Andreopoulos B."/>
            <person name="Lu D."/>
            <person name="Skrede I."/>
            <person name="Drula E."/>
            <person name="Henrissat B."/>
            <person name="Morin E."/>
            <person name="Kohler A."/>
            <person name="Barry K."/>
            <person name="LaButti K."/>
            <person name="Morin E."/>
            <person name="Salamov A."/>
            <person name="Lipzen A."/>
            <person name="Mereny Z."/>
            <person name="Hegedus B."/>
            <person name="Baldrian P."/>
            <person name="Stursova M."/>
            <person name="Weitz H."/>
            <person name="Taylor A."/>
            <person name="Grigoriev I.V."/>
            <person name="Nagy L.G."/>
            <person name="Martin F."/>
            <person name="Kauserud H."/>
        </authorList>
    </citation>
    <scope>NUCLEOTIDE SEQUENCE</scope>
    <source>
        <strain evidence="2">CBHHK067</strain>
    </source>
</reference>
<evidence type="ECO:0000256" key="1">
    <source>
        <dbReference type="SAM" id="Phobius"/>
    </source>
</evidence>
<sequence length="141" mass="15762">MTTTATPAMTLISFASYAAILFNGIATIASLFLVDRLGDIDLNEARKDLDRATEGRVEPGSSLKLLLDYGARPNLTYIIIQWLLYLFLGTAFIFLQTLTYVWLREGRVMSIILTALTGTAVIGLLFTSWFNMEFRGRNKAQ</sequence>
<name>A0AAD7DYJ7_MYCRO</name>
<dbReference type="AlphaFoldDB" id="A0AAD7DYJ7"/>
<accession>A0AAD7DYJ7</accession>
<dbReference type="Proteomes" id="UP001221757">
    <property type="component" value="Unassembled WGS sequence"/>
</dbReference>
<protein>
    <submittedName>
        <fullName evidence="2">Uncharacterized protein</fullName>
    </submittedName>
</protein>
<feature type="transmembrane region" description="Helical" evidence="1">
    <location>
        <begin position="12"/>
        <end position="34"/>
    </location>
</feature>
<feature type="transmembrane region" description="Helical" evidence="1">
    <location>
        <begin position="109"/>
        <end position="130"/>
    </location>
</feature>
<keyword evidence="1" id="KW-0472">Membrane</keyword>
<keyword evidence="3" id="KW-1185">Reference proteome</keyword>
<dbReference type="EMBL" id="JARKIE010000014">
    <property type="protein sequence ID" value="KAJ7702746.1"/>
    <property type="molecule type" value="Genomic_DNA"/>
</dbReference>
<keyword evidence="1" id="KW-1133">Transmembrane helix</keyword>
<keyword evidence="1" id="KW-0812">Transmembrane</keyword>
<feature type="transmembrane region" description="Helical" evidence="1">
    <location>
        <begin position="82"/>
        <end position="103"/>
    </location>
</feature>
<organism evidence="2 3">
    <name type="scientific">Mycena rosella</name>
    <name type="common">Pink bonnet</name>
    <name type="synonym">Agaricus rosellus</name>
    <dbReference type="NCBI Taxonomy" id="1033263"/>
    <lineage>
        <taxon>Eukaryota</taxon>
        <taxon>Fungi</taxon>
        <taxon>Dikarya</taxon>
        <taxon>Basidiomycota</taxon>
        <taxon>Agaricomycotina</taxon>
        <taxon>Agaricomycetes</taxon>
        <taxon>Agaricomycetidae</taxon>
        <taxon>Agaricales</taxon>
        <taxon>Marasmiineae</taxon>
        <taxon>Mycenaceae</taxon>
        <taxon>Mycena</taxon>
    </lineage>
</organism>
<evidence type="ECO:0000313" key="3">
    <source>
        <dbReference type="Proteomes" id="UP001221757"/>
    </source>
</evidence>